<accession>A0A8H3TZG6</accession>
<dbReference type="GO" id="GO:0000981">
    <property type="term" value="F:DNA-binding transcription factor activity, RNA polymerase II-specific"/>
    <property type="evidence" value="ECO:0007669"/>
    <property type="project" value="InterPro"/>
</dbReference>
<dbReference type="EMBL" id="BLZA01000053">
    <property type="protein sequence ID" value="GHJ89927.1"/>
    <property type="molecule type" value="Genomic_DNA"/>
</dbReference>
<dbReference type="OrthoDB" id="2123952at2759"/>
<gene>
    <name evidence="8" type="ORF">NliqN6_6329</name>
</gene>
<sequence length="709" mass="76794">MQEPTAHLTSKPTAEPTSQEPKTPKMSEHPKPLKRGTACLRCRKHKMRCDAKRPACTRCASGSCAAECVYDGICSRRSAANGSRSTVIDMATQSARSRPAHHPDPRVTSRAPPASLPTVESSQPTLHSATQPSFAGPRPPTVNQAALLAYGGVSAQSSPQPFSPNTQAILNEFVSLPTPLIENAYDFSGSVAQTGEIQEGYSDMKVDALSLSTRPSSSSTTFSGHTQGLVASAFQDPINTFVPSGYGLWDMSGFIHGSASWEAFQAMAQPGFGPPSETLQGSFGESSRTIPQPTQKPDASPTTGPRASHDALLDSCNPTRLFLSSPSAAPNTKTIDVPPFLRQKLVQSYCFNVKRFPIIHLDRCNFREELLQGLESDLHPAFVYSSYLLGATFHDEPTIRDFHANFFEIAKSEFYKGMAAGTHHQDLIRAAMDLMLYLVIQGQGEAVEFGNQAISLARFCGLHLTDQGDSASAGMRRLMCNVQRTTSEECVEQLHLFWSLWALHCSAILVWMRIATYDDHMEDFPIAFSEDSRYTTLQEFLEGADVGLEHMPEARGAPDLLALAMLTYAFELSLSSPASLGNKLDLAWGAIRRIKASLPPAWADFANLSSSSENSATPDKFILLTLLIFVTRARSGILASRWGIGVDRQIDRAHLLVACGQSADGRGGAAEGGGSRRRAPADPGRDPDCKAGIHDGAIRLFSEAIETID</sequence>
<feature type="compositionally biased region" description="Basic and acidic residues" evidence="6">
    <location>
        <begin position="22"/>
        <end position="31"/>
    </location>
</feature>
<evidence type="ECO:0000313" key="8">
    <source>
        <dbReference type="EMBL" id="GHJ89927.1"/>
    </source>
</evidence>
<name>A0A8H3TZG6_9TREE</name>
<protein>
    <recommendedName>
        <fullName evidence="7">Zn(2)-C6 fungal-type domain-containing protein</fullName>
    </recommendedName>
</protein>
<keyword evidence="3" id="KW-0805">Transcription regulation</keyword>
<evidence type="ECO:0000256" key="5">
    <source>
        <dbReference type="ARBA" id="ARBA00023242"/>
    </source>
</evidence>
<dbReference type="GO" id="GO:0008270">
    <property type="term" value="F:zinc ion binding"/>
    <property type="evidence" value="ECO:0007669"/>
    <property type="project" value="InterPro"/>
</dbReference>
<dbReference type="SMART" id="SM00066">
    <property type="entry name" value="GAL4"/>
    <property type="match status" value="1"/>
</dbReference>
<keyword evidence="5" id="KW-0539">Nucleus</keyword>
<dbReference type="Proteomes" id="UP000620104">
    <property type="component" value="Unassembled WGS sequence"/>
</dbReference>
<dbReference type="CDD" id="cd12148">
    <property type="entry name" value="fungal_TF_MHR"/>
    <property type="match status" value="1"/>
</dbReference>
<feature type="compositionally biased region" description="Polar residues" evidence="6">
    <location>
        <begin position="118"/>
        <end position="133"/>
    </location>
</feature>
<dbReference type="PROSITE" id="PS50048">
    <property type="entry name" value="ZN2_CY6_FUNGAL_2"/>
    <property type="match status" value="1"/>
</dbReference>
<evidence type="ECO:0000313" key="9">
    <source>
        <dbReference type="Proteomes" id="UP000620104"/>
    </source>
</evidence>
<evidence type="ECO:0000256" key="3">
    <source>
        <dbReference type="ARBA" id="ARBA00023015"/>
    </source>
</evidence>
<comment type="caution">
    <text evidence="8">The sequence shown here is derived from an EMBL/GenBank/DDBJ whole genome shotgun (WGS) entry which is preliminary data.</text>
</comment>
<evidence type="ECO:0000256" key="2">
    <source>
        <dbReference type="ARBA" id="ARBA00022723"/>
    </source>
</evidence>
<reference evidence="8" key="1">
    <citation type="submission" date="2020-07" db="EMBL/GenBank/DDBJ databases">
        <title>Draft Genome Sequence of a Deep-Sea Yeast, Naganishia (Cryptococcus) liquefaciens strain N6.</title>
        <authorList>
            <person name="Han Y.W."/>
            <person name="Kajitani R."/>
            <person name="Morimoto H."/>
            <person name="Parhat M."/>
            <person name="Tsubouchi H."/>
            <person name="Bakenova O."/>
            <person name="Ogata M."/>
            <person name="Argunhan B."/>
            <person name="Aoki R."/>
            <person name="Kajiwara S."/>
            <person name="Itoh T."/>
            <person name="Iwasaki H."/>
        </authorList>
    </citation>
    <scope>NUCLEOTIDE SEQUENCE</scope>
    <source>
        <strain evidence="8">N6</strain>
    </source>
</reference>
<evidence type="ECO:0000256" key="4">
    <source>
        <dbReference type="ARBA" id="ARBA00023163"/>
    </source>
</evidence>
<feature type="region of interest" description="Disordered" evidence="6">
    <location>
        <begin position="663"/>
        <end position="688"/>
    </location>
</feature>
<feature type="domain" description="Zn(2)-C6 fungal-type" evidence="7">
    <location>
        <begin position="38"/>
        <end position="70"/>
    </location>
</feature>
<feature type="compositionally biased region" description="Polar residues" evidence="6">
    <location>
        <begin position="277"/>
        <end position="305"/>
    </location>
</feature>
<feature type="compositionally biased region" description="Basic and acidic residues" evidence="6">
    <location>
        <begin position="679"/>
        <end position="688"/>
    </location>
</feature>
<evidence type="ECO:0000259" key="7">
    <source>
        <dbReference type="PROSITE" id="PS50048"/>
    </source>
</evidence>
<dbReference type="AlphaFoldDB" id="A0A8H3TZG6"/>
<keyword evidence="9" id="KW-1185">Reference proteome</keyword>
<evidence type="ECO:0000256" key="6">
    <source>
        <dbReference type="SAM" id="MobiDB-lite"/>
    </source>
</evidence>
<dbReference type="InterPro" id="IPR001138">
    <property type="entry name" value="Zn2Cys6_DnaBD"/>
</dbReference>
<dbReference type="GO" id="GO:0005634">
    <property type="term" value="C:nucleus"/>
    <property type="evidence" value="ECO:0007669"/>
    <property type="project" value="UniProtKB-SubCell"/>
</dbReference>
<dbReference type="InterPro" id="IPR050815">
    <property type="entry name" value="TF_fung"/>
</dbReference>
<evidence type="ECO:0000256" key="1">
    <source>
        <dbReference type="ARBA" id="ARBA00004123"/>
    </source>
</evidence>
<feature type="region of interest" description="Disordered" evidence="6">
    <location>
        <begin position="1"/>
        <end position="33"/>
    </location>
</feature>
<keyword evidence="4" id="KW-0804">Transcription</keyword>
<feature type="region of interest" description="Disordered" evidence="6">
    <location>
        <begin position="270"/>
        <end position="310"/>
    </location>
</feature>
<dbReference type="InterPro" id="IPR036864">
    <property type="entry name" value="Zn2-C6_fun-type_DNA-bd_sf"/>
</dbReference>
<dbReference type="PANTHER" id="PTHR47338">
    <property type="entry name" value="ZN(II)2CYS6 TRANSCRIPTION FACTOR (EUROFUNG)-RELATED"/>
    <property type="match status" value="1"/>
</dbReference>
<dbReference type="Pfam" id="PF00172">
    <property type="entry name" value="Zn_clus"/>
    <property type="match status" value="1"/>
</dbReference>
<feature type="compositionally biased region" description="Polar residues" evidence="6">
    <location>
        <begin position="7"/>
        <end position="21"/>
    </location>
</feature>
<keyword evidence="2" id="KW-0479">Metal-binding</keyword>
<feature type="region of interest" description="Disordered" evidence="6">
    <location>
        <begin position="92"/>
        <end position="141"/>
    </location>
</feature>
<dbReference type="CDD" id="cd00067">
    <property type="entry name" value="GAL4"/>
    <property type="match status" value="1"/>
</dbReference>
<dbReference type="SUPFAM" id="SSF57701">
    <property type="entry name" value="Zn2/Cys6 DNA-binding domain"/>
    <property type="match status" value="1"/>
</dbReference>
<dbReference type="Gene3D" id="4.10.240.10">
    <property type="entry name" value="Zn(2)-C6 fungal-type DNA-binding domain"/>
    <property type="match status" value="1"/>
</dbReference>
<dbReference type="PROSITE" id="PS00463">
    <property type="entry name" value="ZN2_CY6_FUNGAL_1"/>
    <property type="match status" value="1"/>
</dbReference>
<dbReference type="PANTHER" id="PTHR47338:SF29">
    <property type="entry name" value="ZN(2)-C6 FUNGAL-TYPE DOMAIN-CONTAINING PROTEIN"/>
    <property type="match status" value="1"/>
</dbReference>
<organism evidence="8 9">
    <name type="scientific">Naganishia liquefaciens</name>
    <dbReference type="NCBI Taxonomy" id="104408"/>
    <lineage>
        <taxon>Eukaryota</taxon>
        <taxon>Fungi</taxon>
        <taxon>Dikarya</taxon>
        <taxon>Basidiomycota</taxon>
        <taxon>Agaricomycotina</taxon>
        <taxon>Tremellomycetes</taxon>
        <taxon>Filobasidiales</taxon>
        <taxon>Filobasidiaceae</taxon>
        <taxon>Naganishia</taxon>
    </lineage>
</organism>
<proteinExistence type="predicted"/>
<comment type="subcellular location">
    <subcellularLocation>
        <location evidence="1">Nucleus</location>
    </subcellularLocation>
</comment>